<evidence type="ECO:0000256" key="5">
    <source>
        <dbReference type="ARBA" id="ARBA00022989"/>
    </source>
</evidence>
<sequence length="347" mass="39937">MELRHWLLILCILAIILIFLDGFRRWKERPKYKGSYTRDEEELSEFPSGELPNGGARVRPLSPQEILARNERINLDKKVPLLMETLSVEPEQDDFDSEDAKDDQYQQSLELVEQDEDQWHEQTDFVQEPEAEYETAEVRREPTFAADEQELEALEDTFDEPEAIYDPEPEDILEPESELAAFSEHAEAVKTEEKLDIFATEVPGQDLVEPQEVIVINVVSEHEGFDGEQLLQILLACGMRFGAMDIFHRTNDKGQLQFSMANCMKPGTFNIDNMGQQPIQGVSFFMTLPNSADAMQSFDYMHETANVVARHMHGVLKDEMHSVMRGQTVEHCRNRIREFARAQLLNA</sequence>
<evidence type="ECO:0000256" key="9">
    <source>
        <dbReference type="RuleBase" id="RU003612"/>
    </source>
</evidence>
<dbReference type="InterPro" id="IPR007449">
    <property type="entry name" value="ZipA_FtsZ-bd_C"/>
</dbReference>
<dbReference type="GO" id="GO:0043093">
    <property type="term" value="P:FtsZ-dependent cytokinesis"/>
    <property type="evidence" value="ECO:0007669"/>
    <property type="project" value="UniProtKB-UniRule"/>
</dbReference>
<dbReference type="InterPro" id="IPR011919">
    <property type="entry name" value="Cell_div_ZipA"/>
</dbReference>
<keyword evidence="5 8" id="KW-1133">Transmembrane helix</keyword>
<keyword evidence="12" id="KW-1185">Reference proteome</keyword>
<dbReference type="SUPFAM" id="SSF64383">
    <property type="entry name" value="Cell-division protein ZipA, C-terminal domain"/>
    <property type="match status" value="1"/>
</dbReference>
<reference evidence="11 12" key="1">
    <citation type="submission" date="2014-01" db="EMBL/GenBank/DDBJ databases">
        <title>Full genme sequencing of cellulolytic bacterium Gynuella sunshinyii YC6258T gen. nov., sp. nov.</title>
        <authorList>
            <person name="Khan H."/>
            <person name="Chung E.J."/>
            <person name="Chung Y.R."/>
        </authorList>
    </citation>
    <scope>NUCLEOTIDE SEQUENCE [LARGE SCALE GENOMIC DNA]</scope>
    <source>
        <strain evidence="11 12">YC6258</strain>
    </source>
</reference>
<gene>
    <name evidence="8" type="primary">zipA</name>
    <name evidence="11" type="ORF">YC6258_04684</name>
</gene>
<organism evidence="11 12">
    <name type="scientific">Gynuella sunshinyii YC6258</name>
    <dbReference type="NCBI Taxonomy" id="1445510"/>
    <lineage>
        <taxon>Bacteria</taxon>
        <taxon>Pseudomonadati</taxon>
        <taxon>Pseudomonadota</taxon>
        <taxon>Gammaproteobacteria</taxon>
        <taxon>Oceanospirillales</taxon>
        <taxon>Saccharospirillaceae</taxon>
        <taxon>Gynuella</taxon>
    </lineage>
</organism>
<evidence type="ECO:0000256" key="1">
    <source>
        <dbReference type="ARBA" id="ARBA00022475"/>
    </source>
</evidence>
<dbReference type="GO" id="GO:0000917">
    <property type="term" value="P:division septum assembly"/>
    <property type="evidence" value="ECO:0007669"/>
    <property type="project" value="TreeGrafter"/>
</dbReference>
<dbReference type="KEGG" id="gsn:YC6258_04684"/>
<dbReference type="GO" id="GO:0032153">
    <property type="term" value="C:cell division site"/>
    <property type="evidence" value="ECO:0007669"/>
    <property type="project" value="UniProtKB-UniRule"/>
</dbReference>
<keyword evidence="3 8" id="KW-0132">Cell division</keyword>
<dbReference type="PANTHER" id="PTHR38685">
    <property type="entry name" value="CELL DIVISION PROTEIN ZIPA"/>
    <property type="match status" value="1"/>
</dbReference>
<comment type="subunit">
    <text evidence="8">Interacts with FtsZ via their C-terminal domains.</text>
</comment>
<protein>
    <recommendedName>
        <fullName evidence="8 9">Cell division protein ZipA</fullName>
    </recommendedName>
</protein>
<keyword evidence="2 8" id="KW-0997">Cell inner membrane</keyword>
<dbReference type="RefSeq" id="WP_044618659.1">
    <property type="nucleotide sequence ID" value="NZ_CP007142.1"/>
</dbReference>
<comment type="subcellular location">
    <subcellularLocation>
        <location evidence="8">Cell inner membrane</location>
        <topology evidence="8">Single-pass type I membrane protein</topology>
    </subcellularLocation>
    <text evidence="8">Localizes to the Z ring in an FtsZ-dependent manner.</text>
</comment>
<evidence type="ECO:0000313" key="12">
    <source>
        <dbReference type="Proteomes" id="UP000032266"/>
    </source>
</evidence>
<feature type="transmembrane region" description="Helical" evidence="8">
    <location>
        <begin position="6"/>
        <end position="23"/>
    </location>
</feature>
<evidence type="ECO:0000256" key="6">
    <source>
        <dbReference type="ARBA" id="ARBA00023136"/>
    </source>
</evidence>
<keyword evidence="1 8" id="KW-1003">Cell membrane</keyword>
<evidence type="ECO:0000256" key="8">
    <source>
        <dbReference type="HAMAP-Rule" id="MF_00509"/>
    </source>
</evidence>
<dbReference type="PANTHER" id="PTHR38685:SF1">
    <property type="entry name" value="CELL DIVISION PROTEIN ZIPA"/>
    <property type="match status" value="1"/>
</dbReference>
<feature type="domain" description="ZipA C-terminal FtsZ-binding" evidence="10">
    <location>
        <begin position="210"/>
        <end position="336"/>
    </location>
</feature>
<comment type="function">
    <text evidence="8 9">Essential cell division protein that stabilizes the FtsZ protofilaments by cross-linking them and that serves as a cytoplasmic membrane anchor for the Z ring. Also required for the recruitment to the septal ring of downstream cell division proteins.</text>
</comment>
<evidence type="ECO:0000256" key="3">
    <source>
        <dbReference type="ARBA" id="ARBA00022618"/>
    </source>
</evidence>
<dbReference type="SMART" id="SM00771">
    <property type="entry name" value="ZipA_C"/>
    <property type="match status" value="1"/>
</dbReference>
<keyword evidence="6 8" id="KW-0472">Membrane</keyword>
<dbReference type="HAMAP" id="MF_00509">
    <property type="entry name" value="ZipA"/>
    <property type="match status" value="1"/>
</dbReference>
<evidence type="ECO:0000256" key="2">
    <source>
        <dbReference type="ARBA" id="ARBA00022519"/>
    </source>
</evidence>
<dbReference type="STRING" id="1445510.YC6258_04684"/>
<comment type="similarity">
    <text evidence="8 9">Belongs to the ZipA family.</text>
</comment>
<dbReference type="Proteomes" id="UP000032266">
    <property type="component" value="Chromosome"/>
</dbReference>
<dbReference type="EMBL" id="CP007142">
    <property type="protein sequence ID" value="AJQ96716.1"/>
    <property type="molecule type" value="Genomic_DNA"/>
</dbReference>
<dbReference type="AlphaFoldDB" id="A0A0C5VR50"/>
<dbReference type="HOGENOM" id="CLU_030174_0_0_6"/>
<proteinExistence type="inferred from homology"/>
<evidence type="ECO:0000256" key="7">
    <source>
        <dbReference type="ARBA" id="ARBA00023306"/>
    </source>
</evidence>
<dbReference type="Gene3D" id="3.30.1400.10">
    <property type="entry name" value="ZipA, C-terminal FtsZ-binding domain"/>
    <property type="match status" value="1"/>
</dbReference>
<dbReference type="Pfam" id="PF04354">
    <property type="entry name" value="ZipA_C"/>
    <property type="match status" value="1"/>
</dbReference>
<dbReference type="OrthoDB" id="7054914at2"/>
<accession>A0A0C5VR50</accession>
<evidence type="ECO:0000313" key="11">
    <source>
        <dbReference type="EMBL" id="AJQ96716.1"/>
    </source>
</evidence>
<dbReference type="InterPro" id="IPR036765">
    <property type="entry name" value="ZipA_FtsZ-bd_C_sf"/>
</dbReference>
<keyword evidence="7 8" id="KW-0131">Cell cycle</keyword>
<keyword evidence="4 8" id="KW-0812">Transmembrane</keyword>
<dbReference type="NCBIfam" id="TIGR02205">
    <property type="entry name" value="septum_zipA"/>
    <property type="match status" value="1"/>
</dbReference>
<dbReference type="GO" id="GO:0005886">
    <property type="term" value="C:plasma membrane"/>
    <property type="evidence" value="ECO:0007669"/>
    <property type="project" value="UniProtKB-SubCell"/>
</dbReference>
<evidence type="ECO:0000256" key="4">
    <source>
        <dbReference type="ARBA" id="ARBA00022692"/>
    </source>
</evidence>
<name>A0A0C5VR50_9GAMM</name>
<evidence type="ECO:0000259" key="10">
    <source>
        <dbReference type="SMART" id="SM00771"/>
    </source>
</evidence>